<dbReference type="GO" id="GO:0004519">
    <property type="term" value="F:endonuclease activity"/>
    <property type="evidence" value="ECO:0007669"/>
    <property type="project" value="UniProtKB-KW"/>
</dbReference>
<dbReference type="EMBL" id="JAUSUC010000023">
    <property type="protein sequence ID" value="MDQ0215612.1"/>
    <property type="molecule type" value="Genomic_DNA"/>
</dbReference>
<evidence type="ECO:0000256" key="7">
    <source>
        <dbReference type="ARBA" id="ARBA00022806"/>
    </source>
</evidence>
<dbReference type="EC" id="3.1.-.-" evidence="12"/>
<keyword evidence="4" id="KW-0479">Metal-binding</keyword>
<dbReference type="InterPro" id="IPR006474">
    <property type="entry name" value="Helicase_Cas3_CRISPR-ass_core"/>
</dbReference>
<keyword evidence="9" id="KW-0051">Antiviral defense</keyword>
<dbReference type="InterPro" id="IPR001650">
    <property type="entry name" value="Helicase_C-like"/>
</dbReference>
<reference evidence="12" key="1">
    <citation type="submission" date="2023-07" db="EMBL/GenBank/DDBJ databases">
        <title>Genomic Encyclopedia of Type Strains, Phase IV (KMG-IV): sequencing the most valuable type-strain genomes for metagenomic binning, comparative biology and taxonomic classification.</title>
        <authorList>
            <person name="Goeker M."/>
        </authorList>
    </citation>
    <scope>NUCLEOTIDE SEQUENCE</scope>
    <source>
        <strain evidence="12">DSM 23947</strain>
    </source>
</reference>
<keyword evidence="3" id="KW-0540">Nuclease</keyword>
<evidence type="ECO:0000256" key="4">
    <source>
        <dbReference type="ARBA" id="ARBA00022723"/>
    </source>
</evidence>
<dbReference type="InterPro" id="IPR038257">
    <property type="entry name" value="CRISPR-assoc_Cas3_HD_sf"/>
</dbReference>
<dbReference type="InterPro" id="IPR050079">
    <property type="entry name" value="DEAD_box_RNA_helicase"/>
</dbReference>
<accession>A0AAJ1WGY4</accession>
<comment type="similarity">
    <text evidence="2">In the central section; belongs to the CRISPR-associated helicase Cas3 family.</text>
</comment>
<dbReference type="RefSeq" id="WP_307257609.1">
    <property type="nucleotide sequence ID" value="NZ_JAUSUC010000023.1"/>
</dbReference>
<keyword evidence="12" id="KW-0255">Endonuclease</keyword>
<dbReference type="PROSITE" id="PS51643">
    <property type="entry name" value="HD_CAS3"/>
    <property type="match status" value="1"/>
</dbReference>
<keyword evidence="13" id="KW-1185">Reference proteome</keyword>
<dbReference type="NCBIfam" id="TIGR01596">
    <property type="entry name" value="cas3_HD"/>
    <property type="match status" value="1"/>
</dbReference>
<dbReference type="PANTHER" id="PTHR47959">
    <property type="entry name" value="ATP-DEPENDENT RNA HELICASE RHLE-RELATED"/>
    <property type="match status" value="1"/>
</dbReference>
<dbReference type="SMART" id="SM00490">
    <property type="entry name" value="HELICc"/>
    <property type="match status" value="1"/>
</dbReference>
<dbReference type="Gene3D" id="1.10.3210.30">
    <property type="match status" value="1"/>
</dbReference>
<dbReference type="GO" id="GO:0005829">
    <property type="term" value="C:cytosol"/>
    <property type="evidence" value="ECO:0007669"/>
    <property type="project" value="TreeGrafter"/>
</dbReference>
<sequence length="773" mass="89262">MTTFFAKSKPDILTVREHTEDVVAAVEVLRQTYGEHLQFLTKKEWMLLHFAAKYHDVGKYSVGFQTRIKAAIQGVSASKNHENYPHNYLSVAMIPFEDLENHYELDLKDSELLSLIVGFHHERDRQPMKKEIMSIFKEQIESYIDEIEEQQSVKIIRKPDSTLLEVLENRSRIWRDNRNLSNEQKRYILLKGLLHRADYAASAKRKNEKVDTFVEQAVDCSIANQTKQYMKQKGYSIRKIQKFAGEHQDKNVLLVAQTGSGKTEAAFMWIGNEKGFFTLPLRVSLNAIYDRVVRKGEIGFTEAHLLHSGAFDYLIDDQEKSSFELTTQQMLHAQLLAGKLTFSTIDQIFKFPLLYKGFERELATLAYSKVVIDEIQAYDPHIVAILIKGIEMIHQLGGKWMIMTATLPAIFIEELEKRNLLEEKSTVKQITLLPDDRSQATEKMPRRHRIKILQSNILNCVDNILELSFDKKVLVVVNTVKRALEVYDALNGEEQSDVYLLHSQFIARDRKLLENNIKSFGQLNNDSPGIWITTQIVEASIDVDFDILFTEAATPDALFQRFGRCNRKGKRPGMFGEGFTPKEPNVFICAEEASGIDSIYEYSIVSNGLESLKNYDGELMDEETKLRIVENVFSREQLEDSEYLKTFDQSIMELNHLTPFKLDSKEAQNILRDIHSCLIIPGQELGDEARNLVELYYQMSNEEQIERKKIIQELNQLTVSVNKFSFEYRAKKERLSVSSLDQKAFLHYKIVNAKYSKNRGLELACDDVNSRFF</sequence>
<dbReference type="SMART" id="SM00487">
    <property type="entry name" value="DEXDc"/>
    <property type="match status" value="1"/>
</dbReference>
<proteinExistence type="inferred from homology"/>
<dbReference type="InterPro" id="IPR006483">
    <property type="entry name" value="CRISPR-assoc_Cas3_HD"/>
</dbReference>
<evidence type="ECO:0000313" key="12">
    <source>
        <dbReference type="EMBL" id="MDQ0215612.1"/>
    </source>
</evidence>
<organism evidence="12 13">
    <name type="scientific">Oikeobacillus pervagus</name>
    <dbReference type="NCBI Taxonomy" id="1325931"/>
    <lineage>
        <taxon>Bacteria</taxon>
        <taxon>Bacillati</taxon>
        <taxon>Bacillota</taxon>
        <taxon>Bacilli</taxon>
        <taxon>Bacillales</taxon>
        <taxon>Bacillaceae</taxon>
        <taxon>Oikeobacillus</taxon>
    </lineage>
</organism>
<protein>
    <submittedName>
        <fullName evidence="12">CRISPR-associated endonuclease/helicase Cas3</fullName>
        <ecNumber evidence="12">3.1.-.-</ecNumber>
        <ecNumber evidence="12">3.6.4.-</ecNumber>
    </submittedName>
</protein>
<dbReference type="Pfam" id="PF00270">
    <property type="entry name" value="DEAD"/>
    <property type="match status" value="1"/>
</dbReference>
<evidence type="ECO:0000256" key="3">
    <source>
        <dbReference type="ARBA" id="ARBA00022722"/>
    </source>
</evidence>
<keyword evidence="6 12" id="KW-0378">Hydrolase</keyword>
<name>A0AAJ1WGY4_9BACI</name>
<keyword evidence="7" id="KW-0347">Helicase</keyword>
<dbReference type="NCBIfam" id="TIGR01587">
    <property type="entry name" value="cas3_core"/>
    <property type="match status" value="1"/>
</dbReference>
<evidence type="ECO:0000256" key="8">
    <source>
        <dbReference type="ARBA" id="ARBA00022840"/>
    </source>
</evidence>
<gene>
    <name evidence="12" type="ORF">J2S13_002030</name>
</gene>
<dbReference type="GO" id="GO:0016787">
    <property type="term" value="F:hydrolase activity"/>
    <property type="evidence" value="ECO:0007669"/>
    <property type="project" value="UniProtKB-KW"/>
</dbReference>
<comment type="similarity">
    <text evidence="1">In the N-terminal section; belongs to the CRISPR-associated nuclease Cas3-HD family.</text>
</comment>
<dbReference type="EC" id="3.6.4.-" evidence="12"/>
<keyword evidence="5" id="KW-0547">Nucleotide-binding</keyword>
<dbReference type="AlphaFoldDB" id="A0AAJ1WGY4"/>
<dbReference type="InterPro" id="IPR027417">
    <property type="entry name" value="P-loop_NTPase"/>
</dbReference>
<dbReference type="InterPro" id="IPR054712">
    <property type="entry name" value="Cas3-like_dom"/>
</dbReference>
<evidence type="ECO:0000256" key="9">
    <source>
        <dbReference type="ARBA" id="ARBA00023118"/>
    </source>
</evidence>
<dbReference type="SUPFAM" id="SSF52540">
    <property type="entry name" value="P-loop containing nucleoside triphosphate hydrolases"/>
    <property type="match status" value="1"/>
</dbReference>
<dbReference type="PANTHER" id="PTHR47959:SF16">
    <property type="entry name" value="CRISPR-ASSOCIATED NUCLEASE_HELICASE CAS3-RELATED"/>
    <property type="match status" value="1"/>
</dbReference>
<evidence type="ECO:0000256" key="2">
    <source>
        <dbReference type="ARBA" id="ARBA00009046"/>
    </source>
</evidence>
<dbReference type="GO" id="GO:0003724">
    <property type="term" value="F:RNA helicase activity"/>
    <property type="evidence" value="ECO:0007669"/>
    <property type="project" value="TreeGrafter"/>
</dbReference>
<dbReference type="GO" id="GO:0051607">
    <property type="term" value="P:defense response to virus"/>
    <property type="evidence" value="ECO:0007669"/>
    <property type="project" value="UniProtKB-KW"/>
</dbReference>
<evidence type="ECO:0000256" key="6">
    <source>
        <dbReference type="ARBA" id="ARBA00022801"/>
    </source>
</evidence>
<dbReference type="Pfam" id="PF22590">
    <property type="entry name" value="Cas3-like_C_2"/>
    <property type="match status" value="1"/>
</dbReference>
<dbReference type="Pfam" id="PF18019">
    <property type="entry name" value="Cas3_HD"/>
    <property type="match status" value="1"/>
</dbReference>
<dbReference type="GO" id="GO:0046872">
    <property type="term" value="F:metal ion binding"/>
    <property type="evidence" value="ECO:0007669"/>
    <property type="project" value="UniProtKB-KW"/>
</dbReference>
<comment type="caution">
    <text evidence="12">The sequence shown here is derived from an EMBL/GenBank/DDBJ whole genome shotgun (WGS) entry which is preliminary data.</text>
</comment>
<evidence type="ECO:0000256" key="5">
    <source>
        <dbReference type="ARBA" id="ARBA00022741"/>
    </source>
</evidence>
<dbReference type="GO" id="GO:0005524">
    <property type="term" value="F:ATP binding"/>
    <property type="evidence" value="ECO:0007669"/>
    <property type="project" value="UniProtKB-KW"/>
</dbReference>
<keyword evidence="8" id="KW-0067">ATP-binding</keyword>
<evidence type="ECO:0000256" key="10">
    <source>
        <dbReference type="ARBA" id="ARBA00038437"/>
    </source>
</evidence>
<evidence type="ECO:0000259" key="11">
    <source>
        <dbReference type="PROSITE" id="PS51643"/>
    </source>
</evidence>
<dbReference type="InterPro" id="IPR011545">
    <property type="entry name" value="DEAD/DEAH_box_helicase_dom"/>
</dbReference>
<evidence type="ECO:0000313" key="13">
    <source>
        <dbReference type="Proteomes" id="UP001237207"/>
    </source>
</evidence>
<dbReference type="CDD" id="cd09641">
    <property type="entry name" value="Cas3''_I"/>
    <property type="match status" value="1"/>
</dbReference>
<dbReference type="GO" id="GO:0003676">
    <property type="term" value="F:nucleic acid binding"/>
    <property type="evidence" value="ECO:0007669"/>
    <property type="project" value="InterPro"/>
</dbReference>
<dbReference type="Gene3D" id="3.40.50.300">
    <property type="entry name" value="P-loop containing nucleotide triphosphate hydrolases"/>
    <property type="match status" value="2"/>
</dbReference>
<comment type="similarity">
    <text evidence="10">Belongs to the DEAD box helicase family.</text>
</comment>
<dbReference type="InterPro" id="IPR014001">
    <property type="entry name" value="Helicase_ATP-bd"/>
</dbReference>
<evidence type="ECO:0000256" key="1">
    <source>
        <dbReference type="ARBA" id="ARBA00006847"/>
    </source>
</evidence>
<feature type="domain" description="HD Cas3-type" evidence="11">
    <location>
        <begin position="8"/>
        <end position="200"/>
    </location>
</feature>
<dbReference type="Proteomes" id="UP001237207">
    <property type="component" value="Unassembled WGS sequence"/>
</dbReference>